<dbReference type="AlphaFoldDB" id="A0A520MPA9"/>
<proteinExistence type="predicted"/>
<comment type="caution">
    <text evidence="6">The sequence shown here is derived from an EMBL/GenBank/DDBJ whole genome shotgun (WGS) entry which is preliminary data.</text>
</comment>
<dbReference type="Gene3D" id="2.130.10.120">
    <property type="entry name" value="Prolyl oligopeptidase, N-terminal domain"/>
    <property type="match status" value="1"/>
</dbReference>
<dbReference type="PANTHER" id="PTHR42881:SF13">
    <property type="entry name" value="PROLYL ENDOPEPTIDASE"/>
    <property type="match status" value="1"/>
</dbReference>
<keyword evidence="1" id="KW-0645">Protease</keyword>
<organism evidence="6 7">
    <name type="scientific">SAR92 clade bacterium</name>
    <dbReference type="NCBI Taxonomy" id="2315479"/>
    <lineage>
        <taxon>Bacteria</taxon>
        <taxon>Pseudomonadati</taxon>
        <taxon>Pseudomonadota</taxon>
        <taxon>Gammaproteobacteria</taxon>
        <taxon>Cellvibrionales</taxon>
        <taxon>Porticoccaceae</taxon>
        <taxon>SAR92 clade</taxon>
    </lineage>
</organism>
<name>A0A520MPA9_9GAMM</name>
<dbReference type="SUPFAM" id="SSF53474">
    <property type="entry name" value="alpha/beta-Hydrolases"/>
    <property type="match status" value="1"/>
</dbReference>
<dbReference type="Proteomes" id="UP000315889">
    <property type="component" value="Unassembled WGS sequence"/>
</dbReference>
<dbReference type="GO" id="GO:0004252">
    <property type="term" value="F:serine-type endopeptidase activity"/>
    <property type="evidence" value="ECO:0007669"/>
    <property type="project" value="InterPro"/>
</dbReference>
<evidence type="ECO:0000259" key="4">
    <source>
        <dbReference type="Pfam" id="PF00326"/>
    </source>
</evidence>
<dbReference type="PRINTS" id="PR00862">
    <property type="entry name" value="PROLIGOPTASE"/>
</dbReference>
<dbReference type="Pfam" id="PF00326">
    <property type="entry name" value="Peptidase_S9"/>
    <property type="match status" value="1"/>
</dbReference>
<accession>A0A520MPA9</accession>
<protein>
    <submittedName>
        <fullName evidence="6">S9 family peptidase</fullName>
    </submittedName>
</protein>
<dbReference type="EMBL" id="SHBP01000001">
    <property type="protein sequence ID" value="RZO23062.1"/>
    <property type="molecule type" value="Genomic_DNA"/>
</dbReference>
<dbReference type="PANTHER" id="PTHR42881">
    <property type="entry name" value="PROLYL ENDOPEPTIDASE"/>
    <property type="match status" value="1"/>
</dbReference>
<evidence type="ECO:0000256" key="2">
    <source>
        <dbReference type="ARBA" id="ARBA00022801"/>
    </source>
</evidence>
<evidence type="ECO:0000313" key="6">
    <source>
        <dbReference type="EMBL" id="RZO23062.1"/>
    </source>
</evidence>
<evidence type="ECO:0000313" key="7">
    <source>
        <dbReference type="Proteomes" id="UP000315889"/>
    </source>
</evidence>
<dbReference type="Pfam" id="PF02897">
    <property type="entry name" value="Peptidase_S9_N"/>
    <property type="match status" value="1"/>
</dbReference>
<evidence type="ECO:0000259" key="5">
    <source>
        <dbReference type="Pfam" id="PF02897"/>
    </source>
</evidence>
<dbReference type="InterPro" id="IPR029058">
    <property type="entry name" value="AB_hydrolase_fold"/>
</dbReference>
<evidence type="ECO:0000256" key="3">
    <source>
        <dbReference type="ARBA" id="ARBA00022825"/>
    </source>
</evidence>
<dbReference type="InterPro" id="IPR002470">
    <property type="entry name" value="Peptidase_S9A"/>
</dbReference>
<dbReference type="GO" id="GO:0070012">
    <property type="term" value="F:oligopeptidase activity"/>
    <property type="evidence" value="ECO:0007669"/>
    <property type="project" value="TreeGrafter"/>
</dbReference>
<dbReference type="GO" id="GO:0006508">
    <property type="term" value="P:proteolysis"/>
    <property type="evidence" value="ECO:0007669"/>
    <property type="project" value="UniProtKB-KW"/>
</dbReference>
<reference evidence="6 7" key="1">
    <citation type="submission" date="2019-02" db="EMBL/GenBank/DDBJ databases">
        <title>Prokaryotic population dynamics and viral predation in marine succession experiment using metagenomics: the confinement effect.</title>
        <authorList>
            <person name="Haro-Moreno J.M."/>
            <person name="Rodriguez-Valera F."/>
            <person name="Lopez-Perez M."/>
        </authorList>
    </citation>
    <scope>NUCLEOTIDE SEQUENCE [LARGE SCALE GENOMIC DNA]</scope>
    <source>
        <strain evidence="6">MED-G170</strain>
    </source>
</reference>
<keyword evidence="2" id="KW-0378">Hydrolase</keyword>
<evidence type="ECO:0000256" key="1">
    <source>
        <dbReference type="ARBA" id="ARBA00022670"/>
    </source>
</evidence>
<sequence length="731" mass="79448">MPNILTIRNKIRASVIIGITYSFSVLASDAADPYLWLEEIEGDRALGWTEEQSERTAARLAADPRFDQLKAEYLASYQSEGRLPKMHMLTQASGFVYRIAQEPDHPRGLLQRNRTASFGAGEAAWETLVDIDALAEAEGHNWYVNAPMIRFSPDGAKALIPLSDGGSDAVSVREFDLAAKKFVPDGFRTPLARQMIAWVDENTLAISIVLEPDEATTSGYPRILRQWHRGTGVSEAEVLHSIPSDHLLLAPFLAQTNTQRELLVLAARSFTDLTVLRVASGQPPETLPLPVELMASFMGLTGIGNELLLRLDTDFDVGGKVFSAGSIIAANLPRILAGDVDGDTYRTVFTPDASEALPLASPPAILDTSAYLVVLDNVVSTLKRARRGADGQWQVDNVNVPAGRQGGTLTLLTSMDPSEDSALLKFENFTTVPTMFALSQAGKLAKVQEAEAAVDLEGFETKQFFVETQDGARVPYFVVGKKGGWDAAAPTLMYGYGAFGIPMLPSFEVPYIGPMHQIWLERGGRFVLPNVRGGGEYGPAWHNAARGATRQIAYDDFAAVAEDLIARGLSRAGRIGFVGGSNGGLTAGVLATQRPDLFGASISLVPLLDMARFHKLLAGASWMPEYGNPEIPTEAEPLLRYSPYQNIEPDGDYPEMLLMTSTRDDRVHPGHARKMAARLMAQGHPALFYEAREGGHGMAVNDEGRAFNSALQTVYLLQKLMDGFDPRTPAN</sequence>
<feature type="domain" description="Peptidase S9 prolyl oligopeptidase catalytic" evidence="4">
    <location>
        <begin position="517"/>
        <end position="705"/>
    </location>
</feature>
<feature type="domain" description="Peptidase S9A N-terminal" evidence="5">
    <location>
        <begin position="30"/>
        <end position="285"/>
    </location>
</feature>
<dbReference type="SUPFAM" id="SSF50993">
    <property type="entry name" value="Peptidase/esterase 'gauge' domain"/>
    <property type="match status" value="1"/>
</dbReference>
<dbReference type="InterPro" id="IPR051167">
    <property type="entry name" value="Prolyl_oligopep/macrocyclase"/>
</dbReference>
<gene>
    <name evidence="6" type="ORF">EVB03_01495</name>
</gene>
<keyword evidence="3" id="KW-0720">Serine protease</keyword>
<dbReference type="Gene3D" id="3.40.50.1820">
    <property type="entry name" value="alpha/beta hydrolase"/>
    <property type="match status" value="1"/>
</dbReference>
<dbReference type="InterPro" id="IPR001375">
    <property type="entry name" value="Peptidase_S9_cat"/>
</dbReference>
<dbReference type="GO" id="GO:0005829">
    <property type="term" value="C:cytosol"/>
    <property type="evidence" value="ECO:0007669"/>
    <property type="project" value="TreeGrafter"/>
</dbReference>
<dbReference type="InterPro" id="IPR023302">
    <property type="entry name" value="Pept_S9A_N"/>
</dbReference>